<gene>
    <name evidence="7" type="ORF">FHR99_001152</name>
</gene>
<dbReference type="PANTHER" id="PTHR32308:SF10">
    <property type="entry name" value="CITRATE LYASE SUBUNIT BETA"/>
    <property type="match status" value="1"/>
</dbReference>
<keyword evidence="8" id="KW-1185">Reference proteome</keyword>
<reference evidence="7 8" key="1">
    <citation type="submission" date="2020-08" db="EMBL/GenBank/DDBJ databases">
        <title>Genomic Encyclopedia of Type Strains, Phase III (KMG-III): the genomes of soil and plant-associated and newly described type strains.</title>
        <authorList>
            <person name="Whitman W."/>
        </authorList>
    </citation>
    <scope>NUCLEOTIDE SEQUENCE [LARGE SCALE GENOMIC DNA]</scope>
    <source>
        <strain evidence="7 8">CECT 8654</strain>
    </source>
</reference>
<proteinExistence type="predicted"/>
<dbReference type="GO" id="GO:0000287">
    <property type="term" value="F:magnesium ion binding"/>
    <property type="evidence" value="ECO:0007669"/>
    <property type="project" value="TreeGrafter"/>
</dbReference>
<dbReference type="Pfam" id="PF03328">
    <property type="entry name" value="HpcH_HpaI"/>
    <property type="match status" value="1"/>
</dbReference>
<feature type="domain" description="HpcH/HpaI aldolase/citrate lyase" evidence="6">
    <location>
        <begin position="7"/>
        <end position="219"/>
    </location>
</feature>
<evidence type="ECO:0000313" key="8">
    <source>
        <dbReference type="Proteomes" id="UP000537130"/>
    </source>
</evidence>
<keyword evidence="7" id="KW-0456">Lyase</keyword>
<dbReference type="EMBL" id="JACHWY010000001">
    <property type="protein sequence ID" value="MBB3046916.1"/>
    <property type="molecule type" value="Genomic_DNA"/>
</dbReference>
<dbReference type="RefSeq" id="WP_183409570.1">
    <property type="nucleotide sequence ID" value="NZ_JACHWY010000001.1"/>
</dbReference>
<evidence type="ECO:0000256" key="5">
    <source>
        <dbReference type="PIRSR" id="PIRSR015582-2"/>
    </source>
</evidence>
<feature type="binding site" evidence="4">
    <location>
        <position position="68"/>
    </location>
    <ligand>
        <name>substrate</name>
    </ligand>
</feature>
<dbReference type="InterPro" id="IPR040442">
    <property type="entry name" value="Pyrv_kinase-like_dom_sf"/>
</dbReference>
<dbReference type="PIRSF" id="PIRSF015582">
    <property type="entry name" value="Cit_lyase_B"/>
    <property type="match status" value="1"/>
</dbReference>
<sequence length="286" mass="31011">MTLRPRRSVLYMPGSNARALEKARSLNADSLVLDLEDAVAPDQKAAAREQVLAAVNKGGYGDRELVVRVNGFDTPWGRDDIVAFANAPIAALCLPKVESAGEVNAVVQLLKQEGSNLKLWLMAETPRGVLNIDEICGADKRNEVIVMGTSDLAKELRVPHTPDRLGMQVSLQICMLAARAHGLDILDGVYLDIKDEAGYAAACEQGVVLGFDGKTLIHPSQIEPANRAFAPSAETVDRARRIIEAWEAAKAEKKAVAVVDGKLVEVLHFEEAKRHLAIHEAIQSRV</sequence>
<dbReference type="GO" id="GO:0006107">
    <property type="term" value="P:oxaloacetate metabolic process"/>
    <property type="evidence" value="ECO:0007669"/>
    <property type="project" value="TreeGrafter"/>
</dbReference>
<dbReference type="Proteomes" id="UP000537130">
    <property type="component" value="Unassembled WGS sequence"/>
</dbReference>
<dbReference type="AlphaFoldDB" id="A0A7W4W3S3"/>
<evidence type="ECO:0000256" key="2">
    <source>
        <dbReference type="ARBA" id="ARBA00022723"/>
    </source>
</evidence>
<dbReference type="GO" id="GO:0008816">
    <property type="term" value="F:citryl-CoA lyase activity"/>
    <property type="evidence" value="ECO:0007669"/>
    <property type="project" value="UniProtKB-EC"/>
</dbReference>
<keyword evidence="2 5" id="KW-0479">Metal-binding</keyword>
<keyword evidence="3 5" id="KW-0460">Magnesium</keyword>
<feature type="binding site" evidence="4">
    <location>
        <position position="124"/>
    </location>
    <ligand>
        <name>substrate</name>
    </ligand>
</feature>
<evidence type="ECO:0000313" key="7">
    <source>
        <dbReference type="EMBL" id="MBB3046916.1"/>
    </source>
</evidence>
<feature type="binding site" evidence="5">
    <location>
        <position position="124"/>
    </location>
    <ligand>
        <name>Mg(2+)</name>
        <dbReference type="ChEBI" id="CHEBI:18420"/>
    </ligand>
</feature>
<evidence type="ECO:0000256" key="4">
    <source>
        <dbReference type="PIRSR" id="PIRSR015582-1"/>
    </source>
</evidence>
<feature type="binding site" evidence="5">
    <location>
        <position position="151"/>
    </location>
    <ligand>
        <name>Mg(2+)</name>
        <dbReference type="ChEBI" id="CHEBI:18420"/>
    </ligand>
</feature>
<comment type="caution">
    <text evidence="7">The sequence shown here is derived from an EMBL/GenBank/DDBJ whole genome shotgun (WGS) entry which is preliminary data.</text>
</comment>
<evidence type="ECO:0000256" key="1">
    <source>
        <dbReference type="ARBA" id="ARBA00001946"/>
    </source>
</evidence>
<dbReference type="SUPFAM" id="SSF51621">
    <property type="entry name" value="Phosphoenolpyruvate/pyruvate domain"/>
    <property type="match status" value="1"/>
</dbReference>
<accession>A0A7W4W3S3</accession>
<dbReference type="PANTHER" id="PTHR32308">
    <property type="entry name" value="LYASE BETA SUBUNIT, PUTATIVE (AFU_ORTHOLOGUE AFUA_4G13030)-RELATED"/>
    <property type="match status" value="1"/>
</dbReference>
<evidence type="ECO:0000259" key="6">
    <source>
        <dbReference type="Pfam" id="PF03328"/>
    </source>
</evidence>
<evidence type="ECO:0000256" key="3">
    <source>
        <dbReference type="ARBA" id="ARBA00022842"/>
    </source>
</evidence>
<dbReference type="InterPro" id="IPR005000">
    <property type="entry name" value="Aldolase/citrate-lyase_domain"/>
</dbReference>
<organism evidence="7 8">
    <name type="scientific">Litorivivens lipolytica</name>
    <dbReference type="NCBI Taxonomy" id="1524264"/>
    <lineage>
        <taxon>Bacteria</taxon>
        <taxon>Pseudomonadati</taxon>
        <taxon>Pseudomonadota</taxon>
        <taxon>Gammaproteobacteria</taxon>
        <taxon>Litorivivens</taxon>
    </lineage>
</organism>
<comment type="cofactor">
    <cofactor evidence="1">
        <name>Mg(2+)</name>
        <dbReference type="ChEBI" id="CHEBI:18420"/>
    </cofactor>
</comment>
<name>A0A7W4W3S3_9GAMM</name>
<dbReference type="InterPro" id="IPR011206">
    <property type="entry name" value="Citrate_lyase_beta/mcl1/mcl2"/>
</dbReference>
<dbReference type="Gene3D" id="3.20.20.60">
    <property type="entry name" value="Phosphoenolpyruvate-binding domains"/>
    <property type="match status" value="1"/>
</dbReference>
<protein>
    <submittedName>
        <fullName evidence="7">Citrate lyase subunit beta/citryl-CoA lyase</fullName>
        <ecNumber evidence="7">4.1.3.34</ecNumber>
    </submittedName>
</protein>
<dbReference type="InterPro" id="IPR015813">
    <property type="entry name" value="Pyrv/PenolPyrv_kinase-like_dom"/>
</dbReference>
<dbReference type="EC" id="4.1.3.34" evidence="7"/>